<accession>A3ZPX6</accession>
<dbReference type="RefSeq" id="WP_002652438.1">
    <property type="nucleotide sequence ID" value="NZ_CH672376.1"/>
</dbReference>
<comment type="caution">
    <text evidence="2">The sequence shown here is derived from an EMBL/GenBank/DDBJ whole genome shotgun (WGS) entry which is preliminary data.</text>
</comment>
<dbReference type="PROSITE" id="PS51257">
    <property type="entry name" value="PROKAR_LIPOPROTEIN"/>
    <property type="match status" value="1"/>
</dbReference>
<evidence type="ECO:0008006" key="4">
    <source>
        <dbReference type="Google" id="ProtNLM"/>
    </source>
</evidence>
<dbReference type="Proteomes" id="UP000004358">
    <property type="component" value="Unassembled WGS sequence"/>
</dbReference>
<dbReference type="eggNOG" id="COG0457">
    <property type="taxonomic scope" value="Bacteria"/>
</dbReference>
<gene>
    <name evidence="2" type="ORF">DSM3645_22696</name>
</gene>
<sequence length="615" mass="68358">MRFSSLFALLTLTSLILGCGGSKPKPKPSSGSSSAATTAAQKTSSDAQADVLQQALVLLEDLDQFNAEVVQREVLQSLNRWLHNRKLDAEWTPDPMIAELPEEVRNMLRMQNLATSYFRDPKYPNTFRGSDYDYIEGCVWAFSLSNYIRQQGVMSADMTDWFKSLPESFSNNQREDLKTAYLLFDWTIRNIQLRNEASQFAPGTAREPWEALQIGYGDSVERARIFINLARQQGLNAFALELADADGKPQSSVVGVEIAGQIYLFDAAYGLPVSAGKGIATLAEARQADAVSKAMTSSKYAYPYSTESFQNATALIDACSTSLLQAAAAFESQLTGKLRLRLAVEPRKVAESLQNAGIEQVRIWDVPIVAEDGLRLRLRDLPVAGAAEPSQAQLFYQERQLYDQSSPLAIGRLLHLMGRFNNEVQRPGARKMYLFARSFELQVNKLNFREQVEALQSQGMRLPRDVEQQRFFVEQMIQNAKGIKMIASYQLGQIALDSAQYPSAIDYFEIRTLKEFPLIPFASQARYGLARADMAISEDPKLTPEEQTAALQTAVDWLTSVDDLASPQRRGNTLLAERLIPPAAAPEKEPLDDKTSTDTSEDAKPAADKTPADSE</sequence>
<dbReference type="HOGENOM" id="CLU_445391_0_0_0"/>
<proteinExistence type="predicted"/>
<organism evidence="2 3">
    <name type="scientific">Blastopirellula marina DSM 3645</name>
    <dbReference type="NCBI Taxonomy" id="314230"/>
    <lineage>
        <taxon>Bacteria</taxon>
        <taxon>Pseudomonadati</taxon>
        <taxon>Planctomycetota</taxon>
        <taxon>Planctomycetia</taxon>
        <taxon>Pirellulales</taxon>
        <taxon>Pirellulaceae</taxon>
        <taxon>Blastopirellula</taxon>
    </lineage>
</organism>
<feature type="region of interest" description="Disordered" evidence="1">
    <location>
        <begin position="21"/>
        <end position="41"/>
    </location>
</feature>
<evidence type="ECO:0000313" key="2">
    <source>
        <dbReference type="EMBL" id="EAQ81249.1"/>
    </source>
</evidence>
<dbReference type="EMBL" id="AANZ01000005">
    <property type="protein sequence ID" value="EAQ81249.1"/>
    <property type="molecule type" value="Genomic_DNA"/>
</dbReference>
<protein>
    <recommendedName>
        <fullName evidence="4">Transglutaminase-like domain-containing protein</fullName>
    </recommendedName>
</protein>
<feature type="region of interest" description="Disordered" evidence="1">
    <location>
        <begin position="570"/>
        <end position="615"/>
    </location>
</feature>
<dbReference type="AlphaFoldDB" id="A3ZPX6"/>
<feature type="compositionally biased region" description="Basic and acidic residues" evidence="1">
    <location>
        <begin position="586"/>
        <end position="615"/>
    </location>
</feature>
<dbReference type="OrthoDB" id="212511at2"/>
<dbReference type="STRING" id="314230.DSM3645_22696"/>
<evidence type="ECO:0000313" key="3">
    <source>
        <dbReference type="Proteomes" id="UP000004358"/>
    </source>
</evidence>
<name>A3ZPX6_9BACT</name>
<feature type="compositionally biased region" description="Low complexity" evidence="1">
    <location>
        <begin position="28"/>
        <end position="41"/>
    </location>
</feature>
<reference evidence="2 3" key="1">
    <citation type="submission" date="2006-02" db="EMBL/GenBank/DDBJ databases">
        <authorList>
            <person name="Amann R."/>
            <person name="Ferriera S."/>
            <person name="Johnson J."/>
            <person name="Kravitz S."/>
            <person name="Halpern A."/>
            <person name="Remington K."/>
            <person name="Beeson K."/>
            <person name="Tran B."/>
            <person name="Rogers Y.-H."/>
            <person name="Friedman R."/>
            <person name="Venter J.C."/>
        </authorList>
    </citation>
    <scope>NUCLEOTIDE SEQUENCE [LARGE SCALE GENOMIC DNA]</scope>
    <source>
        <strain evidence="2 3">DSM 3645</strain>
    </source>
</reference>
<evidence type="ECO:0000256" key="1">
    <source>
        <dbReference type="SAM" id="MobiDB-lite"/>
    </source>
</evidence>